<protein>
    <submittedName>
        <fullName evidence="1">Replication-relaxation family protein</fullName>
    </submittedName>
</protein>
<evidence type="ECO:0000313" key="1">
    <source>
        <dbReference type="EMBL" id="MBL7257230.1"/>
    </source>
</evidence>
<comment type="caution">
    <text evidence="1">The sequence shown here is derived from an EMBL/GenBank/DDBJ whole genome shotgun (WGS) entry which is preliminary data.</text>
</comment>
<evidence type="ECO:0000313" key="2">
    <source>
        <dbReference type="Proteomes" id="UP000598996"/>
    </source>
</evidence>
<sequence length="294" mass="33350">MVRPSRYVDPVLRVQSQITDRDCVLLDWLAEHDVLTTVQIAQALFPSLDYAQERLRTLVGLRVLERFRPNRAGGGSFPYHYVIAQLGLEVAAAQRGERLERGYRDRARRRRWQLTNRANLAHLVGVNGFFTALAGHARTRPGCDLARWWSARQCQQMGAFAGEGADVTERTYIPSSRPDGHGIWIEDGSETPFLLEYDTGTERPLSRLVDKIGGYEEFADVTGRVWPVLFWLPSPVRERHLHEELTDAGVCYPVVTATHDAGNPADAVWWLHRRSGQRLRLAELHGHNLIAVAR</sequence>
<dbReference type="Proteomes" id="UP000598996">
    <property type="component" value="Unassembled WGS sequence"/>
</dbReference>
<organism evidence="1 2">
    <name type="scientific">Paractinoplanes lichenicola</name>
    <dbReference type="NCBI Taxonomy" id="2802976"/>
    <lineage>
        <taxon>Bacteria</taxon>
        <taxon>Bacillati</taxon>
        <taxon>Actinomycetota</taxon>
        <taxon>Actinomycetes</taxon>
        <taxon>Micromonosporales</taxon>
        <taxon>Micromonosporaceae</taxon>
        <taxon>Paractinoplanes</taxon>
    </lineage>
</organism>
<dbReference type="EMBL" id="JAENHO010000006">
    <property type="protein sequence ID" value="MBL7257230.1"/>
    <property type="molecule type" value="Genomic_DNA"/>
</dbReference>
<proteinExistence type="predicted"/>
<name>A0ABS1VR81_9ACTN</name>
<gene>
    <name evidence="1" type="ORF">JKJ07_23310</name>
</gene>
<accession>A0ABS1VR81</accession>
<keyword evidence="2" id="KW-1185">Reference proteome</keyword>
<reference evidence="1 2" key="1">
    <citation type="submission" date="2021-01" db="EMBL/GenBank/DDBJ databases">
        <title>Actinoplanes sp. nov. LDG1-01 isolated from lichen.</title>
        <authorList>
            <person name="Saeng-In P."/>
            <person name="Phongsopitanun W."/>
            <person name="Kanchanasin P."/>
            <person name="Yuki M."/>
            <person name="Kudo T."/>
            <person name="Ohkuma M."/>
            <person name="Tanasupawat S."/>
        </authorList>
    </citation>
    <scope>NUCLEOTIDE SEQUENCE [LARGE SCALE GENOMIC DNA]</scope>
    <source>
        <strain evidence="1 2">LDG1-01</strain>
    </source>
</reference>
<dbReference type="InterPro" id="IPR025855">
    <property type="entry name" value="Replic_Relax"/>
</dbReference>
<dbReference type="RefSeq" id="WP_202993813.1">
    <property type="nucleotide sequence ID" value="NZ_JAENHO010000006.1"/>
</dbReference>
<dbReference type="Pfam" id="PF13814">
    <property type="entry name" value="Replic_Relax"/>
    <property type="match status" value="1"/>
</dbReference>